<sequence length="133" mass="14529">MRKPKQAGFTLIEVMIVAAIVGILAAIAYPSYQEHVRQARRAEVATVLLESAQLLERHFTRHGAYDAGTLALASQSPTVGQAVFTLTAVLDEDSYSLTARAVPQGIMAGDVCARYTLNQVGQRTPADIRCWRR</sequence>
<dbReference type="GO" id="GO:0043683">
    <property type="term" value="P:type IV pilus assembly"/>
    <property type="evidence" value="ECO:0007669"/>
    <property type="project" value="InterPro"/>
</dbReference>
<feature type="transmembrane region" description="Helical" evidence="1">
    <location>
        <begin position="7"/>
        <end position="29"/>
    </location>
</feature>
<gene>
    <name evidence="2" type="ORF">DT594_15660</name>
</gene>
<protein>
    <submittedName>
        <fullName evidence="2">Type IV pilin protein</fullName>
    </submittedName>
</protein>
<dbReference type="Proteomes" id="UP000463138">
    <property type="component" value="Unassembled WGS sequence"/>
</dbReference>
<comment type="caution">
    <text evidence="2">The sequence shown here is derived from an EMBL/GenBank/DDBJ whole genome shotgun (WGS) entry which is preliminary data.</text>
</comment>
<reference evidence="2 3" key="1">
    <citation type="submission" date="2018-07" db="EMBL/GenBank/DDBJ databases">
        <title>Pseudomonas laoshanensis sp. nov., isolated from soil.</title>
        <authorList>
            <person name="Sun J."/>
            <person name="Yu L."/>
            <person name="Wang M."/>
            <person name="Zhang C."/>
        </authorList>
    </citation>
    <scope>NUCLEOTIDE SEQUENCE [LARGE SCALE GENOMIC DNA]</scope>
    <source>
        <strain evidence="2 3">Y22</strain>
    </source>
</reference>
<dbReference type="SUPFAM" id="SSF54523">
    <property type="entry name" value="Pili subunits"/>
    <property type="match status" value="1"/>
</dbReference>
<dbReference type="EMBL" id="QOVF01000006">
    <property type="protein sequence ID" value="KAA0692397.1"/>
    <property type="molecule type" value="Genomic_DNA"/>
</dbReference>
<dbReference type="OrthoDB" id="5296638at2"/>
<keyword evidence="3" id="KW-1185">Reference proteome</keyword>
<dbReference type="AlphaFoldDB" id="A0A7V7KUE7"/>
<dbReference type="PANTHER" id="PTHR30093:SF47">
    <property type="entry name" value="TYPE IV PILUS NON-CORE MINOR PILIN PILE"/>
    <property type="match status" value="1"/>
</dbReference>
<dbReference type="NCBIfam" id="TIGR02532">
    <property type="entry name" value="IV_pilin_GFxxxE"/>
    <property type="match status" value="1"/>
</dbReference>
<dbReference type="Gene3D" id="3.30.700.10">
    <property type="entry name" value="Glycoprotein, Type 4 Pilin"/>
    <property type="match status" value="1"/>
</dbReference>
<evidence type="ECO:0000313" key="2">
    <source>
        <dbReference type="EMBL" id="KAA0692397.1"/>
    </source>
</evidence>
<dbReference type="Pfam" id="PF16732">
    <property type="entry name" value="ComP_DUS"/>
    <property type="match status" value="1"/>
</dbReference>
<name>A0A7V7KUE7_9GAMM</name>
<dbReference type="Pfam" id="PF07963">
    <property type="entry name" value="N_methyl"/>
    <property type="match status" value="1"/>
</dbReference>
<evidence type="ECO:0000256" key="1">
    <source>
        <dbReference type="SAM" id="Phobius"/>
    </source>
</evidence>
<dbReference type="InterPro" id="IPR031982">
    <property type="entry name" value="PilE-like"/>
</dbReference>
<dbReference type="PROSITE" id="PS00409">
    <property type="entry name" value="PROKAR_NTER_METHYL"/>
    <property type="match status" value="1"/>
</dbReference>
<keyword evidence="1" id="KW-1133">Transmembrane helix</keyword>
<organism evidence="2 3">
    <name type="scientific">Halopseudomonas laoshanensis</name>
    <dbReference type="NCBI Taxonomy" id="2268758"/>
    <lineage>
        <taxon>Bacteria</taxon>
        <taxon>Pseudomonadati</taxon>
        <taxon>Pseudomonadota</taxon>
        <taxon>Gammaproteobacteria</taxon>
        <taxon>Pseudomonadales</taxon>
        <taxon>Pseudomonadaceae</taxon>
        <taxon>Halopseudomonas</taxon>
    </lineage>
</organism>
<proteinExistence type="predicted"/>
<dbReference type="RefSeq" id="WP_149333662.1">
    <property type="nucleotide sequence ID" value="NZ_QOVF01000006.1"/>
</dbReference>
<keyword evidence="1" id="KW-0472">Membrane</keyword>
<dbReference type="InterPro" id="IPR012902">
    <property type="entry name" value="N_methyl_site"/>
</dbReference>
<evidence type="ECO:0000313" key="3">
    <source>
        <dbReference type="Proteomes" id="UP000463138"/>
    </source>
</evidence>
<dbReference type="InterPro" id="IPR045584">
    <property type="entry name" value="Pilin-like"/>
</dbReference>
<keyword evidence="1" id="KW-0812">Transmembrane</keyword>
<dbReference type="PANTHER" id="PTHR30093">
    <property type="entry name" value="GENERAL SECRETION PATHWAY PROTEIN G"/>
    <property type="match status" value="1"/>
</dbReference>
<accession>A0A7V7KUE7</accession>